<evidence type="ECO:0000256" key="1">
    <source>
        <dbReference type="ARBA" id="ARBA00022679"/>
    </source>
</evidence>
<comment type="catalytic activity">
    <reaction evidence="4">
        <text>1D-myo-inositol 2-(L-cysteinylamino)-2-deoxy-alpha-D-glucopyranoside + acetyl-CoA = mycothiol + CoA + H(+)</text>
        <dbReference type="Rhea" id="RHEA:26172"/>
        <dbReference type="ChEBI" id="CHEBI:15378"/>
        <dbReference type="ChEBI" id="CHEBI:16768"/>
        <dbReference type="ChEBI" id="CHEBI:57287"/>
        <dbReference type="ChEBI" id="CHEBI:57288"/>
        <dbReference type="ChEBI" id="CHEBI:58887"/>
        <dbReference type="EC" id="2.3.1.189"/>
    </reaction>
</comment>
<feature type="binding site" evidence="4">
    <location>
        <begin position="81"/>
        <end position="86"/>
    </location>
    <ligand>
        <name>acetyl-CoA</name>
        <dbReference type="ChEBI" id="CHEBI:57288"/>
        <label>1</label>
    </ligand>
</feature>
<dbReference type="HAMAP" id="MF_01698">
    <property type="entry name" value="MshD"/>
    <property type="match status" value="1"/>
</dbReference>
<gene>
    <name evidence="4 6" type="primary">mshD</name>
    <name evidence="6" type="ORF">CPELA_02155</name>
</gene>
<dbReference type="Proteomes" id="UP000288929">
    <property type="component" value="Chromosome"/>
</dbReference>
<proteinExistence type="inferred from homology"/>
<dbReference type="PIRSF" id="PIRSF021524">
    <property type="entry name" value="MSH_acetyltransferase"/>
    <property type="match status" value="1"/>
</dbReference>
<dbReference type="Gene3D" id="3.40.630.30">
    <property type="match status" value="1"/>
</dbReference>
<dbReference type="InterPro" id="IPR017813">
    <property type="entry name" value="Mycothiol_AcTrfase"/>
</dbReference>
<protein>
    <recommendedName>
        <fullName evidence="4">Mycothiol acetyltransferase</fullName>
        <shortName evidence="4">MSH acetyltransferase</shortName>
        <ecNumber evidence="4">2.3.1.189</ecNumber>
    </recommendedName>
    <alternativeName>
        <fullName evidence="4">Mycothiol synthase</fullName>
    </alternativeName>
</protein>
<keyword evidence="7" id="KW-1185">Reference proteome</keyword>
<feature type="binding site" evidence="4">
    <location>
        <begin position="238"/>
        <end position="244"/>
    </location>
    <ligand>
        <name>acetyl-CoA</name>
        <dbReference type="ChEBI" id="CHEBI:57288"/>
        <label>2</label>
    </ligand>
</feature>
<evidence type="ECO:0000256" key="4">
    <source>
        <dbReference type="HAMAP-Rule" id="MF_01698"/>
    </source>
</evidence>
<comment type="similarity">
    <text evidence="4">Belongs to the acetyltransferase family. MshD subfamily.</text>
</comment>
<dbReference type="GO" id="GO:0035447">
    <property type="term" value="F:mycothiol synthase activity"/>
    <property type="evidence" value="ECO:0007669"/>
    <property type="project" value="UniProtKB-UniRule"/>
</dbReference>
<comment type="caution">
    <text evidence="4">Lacks conserved residue(s) required for the propagation of feature annotation.</text>
</comment>
<dbReference type="KEGG" id="cpeg:CPELA_02155"/>
<reference evidence="6 7" key="1">
    <citation type="submission" date="2019-01" db="EMBL/GenBank/DDBJ databases">
        <authorList>
            <person name="Ruckert C."/>
            <person name="Busche T."/>
            <person name="Kalinowski J."/>
        </authorList>
    </citation>
    <scope>NUCLEOTIDE SEQUENCE [LARGE SCALE GENOMIC DNA]</scope>
    <source>
        <strain evidence="6 7">136/3</strain>
    </source>
</reference>
<keyword evidence="2 4" id="KW-0677">Repeat</keyword>
<feature type="binding site" evidence="4">
    <location>
        <begin position="270"/>
        <end position="275"/>
    </location>
    <ligand>
        <name>acetyl-CoA</name>
        <dbReference type="ChEBI" id="CHEBI:57288"/>
        <label>2</label>
    </ligand>
</feature>
<evidence type="ECO:0000256" key="2">
    <source>
        <dbReference type="ARBA" id="ARBA00022737"/>
    </source>
</evidence>
<feature type="binding site" evidence="4">
    <location>
        <position position="265"/>
    </location>
    <ligand>
        <name>1D-myo-inositol 2-(L-cysteinylamino)-2-deoxy-alpha-D-glucopyranoside</name>
        <dbReference type="ChEBI" id="CHEBI:58887"/>
    </ligand>
</feature>
<evidence type="ECO:0000313" key="6">
    <source>
        <dbReference type="EMBL" id="QAU51729.1"/>
    </source>
</evidence>
<accession>A0A410W6R7</accession>
<dbReference type="CDD" id="cd04301">
    <property type="entry name" value="NAT_SF"/>
    <property type="match status" value="1"/>
</dbReference>
<dbReference type="EMBL" id="CP035299">
    <property type="protein sequence ID" value="QAU51729.1"/>
    <property type="molecule type" value="Genomic_DNA"/>
</dbReference>
<keyword evidence="3 4" id="KW-0012">Acyltransferase</keyword>
<feature type="binding site" evidence="4">
    <location>
        <position position="36"/>
    </location>
    <ligand>
        <name>1D-myo-inositol 2-(L-cysteinylamino)-2-deoxy-alpha-D-glucopyranoside</name>
        <dbReference type="ChEBI" id="CHEBI:58887"/>
    </ligand>
</feature>
<name>A0A410W6R7_9CORY</name>
<dbReference type="PANTHER" id="PTHR43617:SF31">
    <property type="entry name" value="MYCOTHIOL ACETYLTRANSFERASE"/>
    <property type="match status" value="1"/>
</dbReference>
<dbReference type="GO" id="GO:0010125">
    <property type="term" value="P:mycothiol biosynthetic process"/>
    <property type="evidence" value="ECO:0007669"/>
    <property type="project" value="UniProtKB-UniRule"/>
</dbReference>
<feature type="binding site" evidence="4">
    <location>
        <position position="227"/>
    </location>
    <ligand>
        <name>1D-myo-inositol 2-(L-cysteinylamino)-2-deoxy-alpha-D-glucopyranoside</name>
        <dbReference type="ChEBI" id="CHEBI:58887"/>
    </ligand>
</feature>
<evidence type="ECO:0000313" key="7">
    <source>
        <dbReference type="Proteomes" id="UP000288929"/>
    </source>
</evidence>
<feature type="binding site" evidence="4">
    <location>
        <position position="215"/>
    </location>
    <ligand>
        <name>1D-myo-inositol 2-(L-cysteinylamino)-2-deoxy-alpha-D-glucopyranoside</name>
        <dbReference type="ChEBI" id="CHEBI:58887"/>
    </ligand>
</feature>
<dbReference type="InterPro" id="IPR000182">
    <property type="entry name" value="GNAT_dom"/>
</dbReference>
<feature type="binding site" evidence="4">
    <location>
        <begin position="231"/>
        <end position="233"/>
    </location>
    <ligand>
        <name>acetyl-CoA</name>
        <dbReference type="ChEBI" id="CHEBI:57288"/>
        <label>2</label>
    </ligand>
</feature>
<dbReference type="PROSITE" id="PS51186">
    <property type="entry name" value="GNAT"/>
    <property type="match status" value="2"/>
</dbReference>
<comment type="function">
    <text evidence="4">Catalyzes the transfer of acetyl from acetyl-CoA to desacetylmycothiol (Cys-GlcN-Ins) to form mycothiol.</text>
</comment>
<dbReference type="OrthoDB" id="3208058at2"/>
<evidence type="ECO:0000256" key="3">
    <source>
        <dbReference type="ARBA" id="ARBA00023315"/>
    </source>
</evidence>
<dbReference type="EC" id="2.3.1.189" evidence="4"/>
<dbReference type="InterPro" id="IPR016181">
    <property type="entry name" value="Acyl_CoA_acyltransferase"/>
</dbReference>
<organism evidence="6 7">
    <name type="scientific">Corynebacterium pelargi</name>
    <dbReference type="NCBI Taxonomy" id="1471400"/>
    <lineage>
        <taxon>Bacteria</taxon>
        <taxon>Bacillati</taxon>
        <taxon>Actinomycetota</taxon>
        <taxon>Actinomycetes</taxon>
        <taxon>Mycobacteriales</taxon>
        <taxon>Corynebacteriaceae</taxon>
        <taxon>Corynebacterium</taxon>
    </lineage>
</organism>
<evidence type="ECO:0000259" key="5">
    <source>
        <dbReference type="PROSITE" id="PS51186"/>
    </source>
</evidence>
<sequence length="299" mass="33360">MKLLRLSLPEHPELAKQSLEMLSEIAQEDDVEALSEHFVRGLSDPSLGHQHLLAMREQGPIAIAASEGAQAEFAVAPAFRRRGIGSELLATLAADGIRDVWAHGNLPGARRLAEREHYHPTRELLVMGIEGEALKAAAQVQLADDLQLSTYADTTLEAPEQEWLRVNNEAFDWHPEQGGWDQQRLAKAMDQDWFRADDVLFLESEGRLAGFHWLKRHGDLDEGADGEVYVVGLGRDFRGRGLGDPLVRLGLARLYEQGAQRVILYVESDNRPAVQAYERLGFSTLERHVVYSQSALQGE</sequence>
<dbReference type="Pfam" id="PF00583">
    <property type="entry name" value="Acetyltransf_1"/>
    <property type="match status" value="2"/>
</dbReference>
<dbReference type="RefSeq" id="WP_128889272.1">
    <property type="nucleotide sequence ID" value="NZ_BMCX01000004.1"/>
</dbReference>
<feature type="binding site" evidence="4">
    <location>
        <position position="176"/>
    </location>
    <ligand>
        <name>1D-myo-inositol 2-(L-cysteinylamino)-2-deoxy-alpha-D-glucopyranoside</name>
        <dbReference type="ChEBI" id="CHEBI:58887"/>
    </ligand>
</feature>
<comment type="subunit">
    <text evidence="4">Monomer.</text>
</comment>
<dbReference type="NCBIfam" id="TIGR03448">
    <property type="entry name" value="mycothiol_MshD"/>
    <property type="match status" value="1"/>
</dbReference>
<dbReference type="InterPro" id="IPR050276">
    <property type="entry name" value="MshD_Acetyltransferase"/>
</dbReference>
<feature type="domain" description="N-acetyltransferase" evidence="5">
    <location>
        <begin position="9"/>
        <end position="147"/>
    </location>
</feature>
<dbReference type="AlphaFoldDB" id="A0A410W6R7"/>
<dbReference type="SUPFAM" id="SSF55729">
    <property type="entry name" value="Acyl-CoA N-acyltransferases (Nat)"/>
    <property type="match status" value="2"/>
</dbReference>
<dbReference type="PANTHER" id="PTHR43617">
    <property type="entry name" value="L-AMINO ACID N-ACETYLTRANSFERASE"/>
    <property type="match status" value="1"/>
</dbReference>
<feature type="domain" description="N-acetyltransferase" evidence="5">
    <location>
        <begin position="153"/>
        <end position="299"/>
    </location>
</feature>
<dbReference type="GO" id="GO:0008999">
    <property type="term" value="F:protein-N-terminal-alanine acetyltransferase activity"/>
    <property type="evidence" value="ECO:0007669"/>
    <property type="project" value="TreeGrafter"/>
</dbReference>
<keyword evidence="1 4" id="KW-0808">Transferase</keyword>